<proteinExistence type="predicted"/>
<protein>
    <submittedName>
        <fullName evidence="2">Uncharacterized protein</fullName>
    </submittedName>
</protein>
<organism evidence="2 3">
    <name type="scientific">Luethyella okanaganae</name>
    <dbReference type="NCBI Taxonomy" id="69372"/>
    <lineage>
        <taxon>Bacteria</taxon>
        <taxon>Bacillati</taxon>
        <taxon>Actinomycetota</taxon>
        <taxon>Actinomycetes</taxon>
        <taxon>Micrococcales</taxon>
        <taxon>Microbacteriaceae</taxon>
        <taxon>Luethyella</taxon>
    </lineage>
</organism>
<feature type="chain" id="PRO_5046007291" evidence="1">
    <location>
        <begin position="22"/>
        <end position="251"/>
    </location>
</feature>
<dbReference type="Proteomes" id="UP001596306">
    <property type="component" value="Unassembled WGS sequence"/>
</dbReference>
<dbReference type="EMBL" id="JBHSTP010000001">
    <property type="protein sequence ID" value="MFC6355250.1"/>
    <property type="molecule type" value="Genomic_DNA"/>
</dbReference>
<keyword evidence="1" id="KW-0732">Signal</keyword>
<name>A0ABW1VCR0_9MICO</name>
<evidence type="ECO:0000313" key="3">
    <source>
        <dbReference type="Proteomes" id="UP001596306"/>
    </source>
</evidence>
<feature type="signal peptide" evidence="1">
    <location>
        <begin position="1"/>
        <end position="21"/>
    </location>
</feature>
<gene>
    <name evidence="2" type="ORF">ACFQB0_03885</name>
</gene>
<evidence type="ECO:0000313" key="2">
    <source>
        <dbReference type="EMBL" id="MFC6355250.1"/>
    </source>
</evidence>
<evidence type="ECO:0000256" key="1">
    <source>
        <dbReference type="SAM" id="SignalP"/>
    </source>
</evidence>
<reference evidence="3" key="1">
    <citation type="journal article" date="2019" name="Int. J. Syst. Evol. Microbiol.">
        <title>The Global Catalogue of Microorganisms (GCM) 10K type strain sequencing project: providing services to taxonomists for standard genome sequencing and annotation.</title>
        <authorList>
            <consortium name="The Broad Institute Genomics Platform"/>
            <consortium name="The Broad Institute Genome Sequencing Center for Infectious Disease"/>
            <person name="Wu L."/>
            <person name="Ma J."/>
        </authorList>
    </citation>
    <scope>NUCLEOTIDE SEQUENCE [LARGE SCALE GENOMIC DNA]</scope>
    <source>
        <strain evidence="3">CCUG 43304</strain>
    </source>
</reference>
<dbReference type="RefSeq" id="WP_386727801.1">
    <property type="nucleotide sequence ID" value="NZ_JBHSTP010000001.1"/>
</dbReference>
<accession>A0ABW1VCR0</accession>
<keyword evidence="3" id="KW-1185">Reference proteome</keyword>
<sequence>MYIVAGVAALILASGAVPARAAELTGDPLATIAAFADSTTAAGTESETGVTVEVPNDPSAGIMVEGSDSGEPVTIGDGADTAVIEAPGVTPYSLRIPIDVPDGASLVAAEGGGAQILATDGLPIGVFAMPWALDANDQPVGKRYEIEGETVVQIVEHGEGSAYPVVADPTYVTTTYWLSRADVERMWNVLQTTGAVCNYLPLPYVWSISCAAGSALVDAVSSAHYQQKRIKAVYYNCGFTYCNYYRYYVVS</sequence>
<comment type="caution">
    <text evidence="2">The sequence shown here is derived from an EMBL/GenBank/DDBJ whole genome shotgun (WGS) entry which is preliminary data.</text>
</comment>